<dbReference type="InterPro" id="IPR036388">
    <property type="entry name" value="WH-like_DNA-bd_sf"/>
</dbReference>
<dbReference type="InterPro" id="IPR005119">
    <property type="entry name" value="LysR_subst-bd"/>
</dbReference>
<sequence>MNESQLETFLTVSKYKSYSKAADALNVTQPTVTSRIKSLEDILKCELFTRIGHEISLTEEAIIFTEYAKNILINMKHSKEIKNMVKSPVIKVGFSPGYSYSFIIELLKAVKSIGNIDVQVVDGYDSVSLNEKVLLEEVDLVFTRDMLPNSPYITSEYLFDNNLVVVLPIDHRLCKKQPLAIEDLKGETILSYKRNSELWKSIDHKLISAHDVTRIDVENNEMLLNAVANELGIGIIPELGIDRKYKSTIVIKKIKALTNIQNKVFVQYRINSQIEMLAKRIIYSVINHRYSGE</sequence>
<keyword evidence="7" id="KW-1185">Reference proteome</keyword>
<evidence type="ECO:0000256" key="3">
    <source>
        <dbReference type="ARBA" id="ARBA00023125"/>
    </source>
</evidence>
<dbReference type="SUPFAM" id="SSF46785">
    <property type="entry name" value="Winged helix' DNA-binding domain"/>
    <property type="match status" value="1"/>
</dbReference>
<evidence type="ECO:0000256" key="2">
    <source>
        <dbReference type="ARBA" id="ARBA00023015"/>
    </source>
</evidence>
<dbReference type="OrthoDB" id="9785745at2"/>
<dbReference type="Pfam" id="PF03466">
    <property type="entry name" value="LysR_substrate"/>
    <property type="match status" value="1"/>
</dbReference>
<evidence type="ECO:0000259" key="5">
    <source>
        <dbReference type="PROSITE" id="PS50931"/>
    </source>
</evidence>
<dbReference type="InterPro" id="IPR036390">
    <property type="entry name" value="WH_DNA-bd_sf"/>
</dbReference>
<comment type="similarity">
    <text evidence="1">Belongs to the LysR transcriptional regulatory family.</text>
</comment>
<dbReference type="Pfam" id="PF00126">
    <property type="entry name" value="HTH_1"/>
    <property type="match status" value="1"/>
</dbReference>
<dbReference type="PRINTS" id="PR00039">
    <property type="entry name" value="HTHLYSR"/>
</dbReference>
<dbReference type="AlphaFoldDB" id="A0A3D8PYB3"/>
<comment type="caution">
    <text evidence="6">The sequence shown here is derived from an EMBL/GenBank/DDBJ whole genome shotgun (WGS) entry which is preliminary data.</text>
</comment>
<accession>A0A3D8PYB3</accession>
<proteinExistence type="inferred from homology"/>
<dbReference type="GO" id="GO:0003677">
    <property type="term" value="F:DNA binding"/>
    <property type="evidence" value="ECO:0007669"/>
    <property type="project" value="UniProtKB-KW"/>
</dbReference>
<protein>
    <recommendedName>
        <fullName evidence="5">HTH lysR-type domain-containing protein</fullName>
    </recommendedName>
</protein>
<feature type="domain" description="HTH lysR-type" evidence="5">
    <location>
        <begin position="1"/>
        <end position="58"/>
    </location>
</feature>
<evidence type="ECO:0000256" key="1">
    <source>
        <dbReference type="ARBA" id="ARBA00009437"/>
    </source>
</evidence>
<evidence type="ECO:0000256" key="4">
    <source>
        <dbReference type="ARBA" id="ARBA00023163"/>
    </source>
</evidence>
<evidence type="ECO:0000313" key="6">
    <source>
        <dbReference type="EMBL" id="RDW20149.1"/>
    </source>
</evidence>
<dbReference type="RefSeq" id="WP_115772112.1">
    <property type="nucleotide sequence ID" value="NZ_PIOC01000010.1"/>
</dbReference>
<evidence type="ECO:0000313" key="7">
    <source>
        <dbReference type="Proteomes" id="UP000257143"/>
    </source>
</evidence>
<dbReference type="PANTHER" id="PTHR30126">
    <property type="entry name" value="HTH-TYPE TRANSCRIPTIONAL REGULATOR"/>
    <property type="match status" value="1"/>
</dbReference>
<dbReference type="CDD" id="cd05466">
    <property type="entry name" value="PBP2_LTTR_substrate"/>
    <property type="match status" value="1"/>
</dbReference>
<dbReference type="PROSITE" id="PS50931">
    <property type="entry name" value="HTH_LYSR"/>
    <property type="match status" value="1"/>
</dbReference>
<reference evidence="7" key="1">
    <citation type="submission" date="2017-11" db="EMBL/GenBank/DDBJ databases">
        <authorList>
            <person name="Zhu W."/>
        </authorList>
    </citation>
    <scope>NUCLEOTIDE SEQUENCE [LARGE SCALE GENOMIC DNA]</scope>
    <source>
        <strain evidence="7">CAU 1183</strain>
    </source>
</reference>
<gene>
    <name evidence="6" type="ORF">CWR48_05425</name>
</gene>
<name>A0A3D8PYB3_9BACI</name>
<dbReference type="Proteomes" id="UP000257143">
    <property type="component" value="Unassembled WGS sequence"/>
</dbReference>
<dbReference type="Gene3D" id="3.40.190.290">
    <property type="match status" value="1"/>
</dbReference>
<organism evidence="6 7">
    <name type="scientific">Oceanobacillus arenosus</name>
    <dbReference type="NCBI Taxonomy" id="1229153"/>
    <lineage>
        <taxon>Bacteria</taxon>
        <taxon>Bacillati</taxon>
        <taxon>Bacillota</taxon>
        <taxon>Bacilli</taxon>
        <taxon>Bacillales</taxon>
        <taxon>Bacillaceae</taxon>
        <taxon>Oceanobacillus</taxon>
    </lineage>
</organism>
<dbReference type="InterPro" id="IPR000847">
    <property type="entry name" value="LysR_HTH_N"/>
</dbReference>
<dbReference type="Gene3D" id="1.10.10.10">
    <property type="entry name" value="Winged helix-like DNA-binding domain superfamily/Winged helix DNA-binding domain"/>
    <property type="match status" value="1"/>
</dbReference>
<dbReference type="EMBL" id="PIOC01000010">
    <property type="protein sequence ID" value="RDW20149.1"/>
    <property type="molecule type" value="Genomic_DNA"/>
</dbReference>
<dbReference type="SUPFAM" id="SSF53850">
    <property type="entry name" value="Periplasmic binding protein-like II"/>
    <property type="match status" value="1"/>
</dbReference>
<keyword evidence="4" id="KW-0804">Transcription</keyword>
<keyword evidence="2" id="KW-0805">Transcription regulation</keyword>
<dbReference type="GO" id="GO:0003700">
    <property type="term" value="F:DNA-binding transcription factor activity"/>
    <property type="evidence" value="ECO:0007669"/>
    <property type="project" value="InterPro"/>
</dbReference>
<keyword evidence="3" id="KW-0238">DNA-binding</keyword>